<dbReference type="OMA" id="ANNLMSE"/>
<protein>
    <submittedName>
        <fullName evidence="2">Putative histone deacetylation protein Rxt3</fullName>
    </submittedName>
</protein>
<accession>A0A1W2TW03</accession>
<keyword evidence="3" id="KW-1185">Reference proteome</keyword>
<dbReference type="Proteomes" id="UP000054516">
    <property type="component" value="Unassembled WGS sequence"/>
</dbReference>
<dbReference type="PRINTS" id="PR01217">
    <property type="entry name" value="PRICHEXTENSN"/>
</dbReference>
<feature type="compositionally biased region" description="Basic and acidic residues" evidence="1">
    <location>
        <begin position="349"/>
        <end position="361"/>
    </location>
</feature>
<evidence type="ECO:0000313" key="2">
    <source>
        <dbReference type="EMBL" id="GAP92832.2"/>
    </source>
</evidence>
<feature type="compositionally biased region" description="Low complexity" evidence="1">
    <location>
        <begin position="10"/>
        <end position="55"/>
    </location>
</feature>
<sequence length="596" mass="65641">MEPRMPPQIPFARNSAASPSFARSPFAPAPTSSAPTTAVPTSSYSRPAPTTTSPAPTYPEHHQRRPSDANPFYASHPQSRPPPPYTAEPTSHPAQGHVRHHSSSSANHRAMRPPSPHQQQPPPPHQMGPYGGPPAPRPPPVNLGHPGPFPSGRELPALNSIARPANTGGSMSISSMLGGPPPAPREPTPGHAPPYPPPATTSTVSGSVYASSVHASPRMQNTAEYGSFHQRRPQTPEPGRPPFDGHNPRGSAAGSPARGIYGTPELSRYSTPQAYQQRPPPLPSADDNRREPAARVGTASVPPRPSSQPRSYHGMAPRSADMGRGPPPPHGEPVYPPREEGRPAVSDYNPERGPPRPMPYEDRHRLAAERERDYREHVNREAEFRERERRERLHFEEQRPPFIEYNGNGRHRIQRVRLGSIPRSIGPNPHHGNLYHITAGLILASRMPGSNDLGTNSLKEKHMVNHMQDTAQANSQRRLDLRMAAILPMLTSRRRNVSHPLANHHHSIMVPLQASLAHRRVTHLSLQTDIDLRRCTRSTRNTHNHVVDRLGSDPVTRAPLLRRLRTVAGQALPPLTLVEADLLTMAPLMRDHREVF</sequence>
<feature type="compositionally biased region" description="Polar residues" evidence="1">
    <location>
        <begin position="204"/>
        <end position="224"/>
    </location>
</feature>
<dbReference type="STRING" id="77044.A0A1W2TW03"/>
<feature type="region of interest" description="Disordered" evidence="1">
    <location>
        <begin position="1"/>
        <end position="361"/>
    </location>
</feature>
<feature type="compositionally biased region" description="Low complexity" evidence="1">
    <location>
        <begin position="168"/>
        <end position="178"/>
    </location>
</feature>
<dbReference type="AlphaFoldDB" id="A0A1W2TW03"/>
<organism evidence="2">
    <name type="scientific">Rosellinia necatrix</name>
    <name type="common">White root-rot fungus</name>
    <dbReference type="NCBI Taxonomy" id="77044"/>
    <lineage>
        <taxon>Eukaryota</taxon>
        <taxon>Fungi</taxon>
        <taxon>Dikarya</taxon>
        <taxon>Ascomycota</taxon>
        <taxon>Pezizomycotina</taxon>
        <taxon>Sordariomycetes</taxon>
        <taxon>Xylariomycetidae</taxon>
        <taxon>Xylariales</taxon>
        <taxon>Xylariaceae</taxon>
        <taxon>Rosellinia</taxon>
    </lineage>
</organism>
<proteinExistence type="predicted"/>
<feature type="compositionally biased region" description="Pro residues" evidence="1">
    <location>
        <begin position="325"/>
        <end position="336"/>
    </location>
</feature>
<feature type="compositionally biased region" description="Pro residues" evidence="1">
    <location>
        <begin position="179"/>
        <end position="199"/>
    </location>
</feature>
<dbReference type="EMBL" id="DF977532">
    <property type="protein sequence ID" value="GAP92832.2"/>
    <property type="molecule type" value="Genomic_DNA"/>
</dbReference>
<reference evidence="2" key="1">
    <citation type="submission" date="2016-03" db="EMBL/GenBank/DDBJ databases">
        <title>Draft genome sequence of Rosellinia necatrix.</title>
        <authorList>
            <person name="Kanematsu S."/>
        </authorList>
    </citation>
    <scope>NUCLEOTIDE SEQUENCE [LARGE SCALE GENOMIC DNA]</scope>
    <source>
        <strain evidence="2">W97</strain>
    </source>
</reference>
<gene>
    <name evidence="2" type="ORF">SAMD00023353_8700110</name>
</gene>
<evidence type="ECO:0000256" key="1">
    <source>
        <dbReference type="SAM" id="MobiDB-lite"/>
    </source>
</evidence>
<evidence type="ECO:0000313" key="3">
    <source>
        <dbReference type="Proteomes" id="UP000054516"/>
    </source>
</evidence>
<dbReference type="OrthoDB" id="3596986at2759"/>
<name>A0A1W2TW03_ROSNE</name>
<feature type="compositionally biased region" description="Pro residues" evidence="1">
    <location>
        <begin position="113"/>
        <end position="141"/>
    </location>
</feature>